<dbReference type="SMART" id="SM00507">
    <property type="entry name" value="HNHc"/>
    <property type="match status" value="1"/>
</dbReference>
<evidence type="ECO:0000313" key="3">
    <source>
        <dbReference type="EMBL" id="EQD35093.1"/>
    </source>
</evidence>
<dbReference type="InterPro" id="IPR003615">
    <property type="entry name" value="HNH_nuc"/>
</dbReference>
<name>T0YPU3_9ZZZZ</name>
<keyword evidence="3" id="KW-0255">Endonuclease</keyword>
<evidence type="ECO:0000256" key="1">
    <source>
        <dbReference type="SAM" id="MobiDB-lite"/>
    </source>
</evidence>
<feature type="domain" description="HNH nuclease" evidence="2">
    <location>
        <begin position="73"/>
        <end position="127"/>
    </location>
</feature>
<dbReference type="EMBL" id="AUZY01011314">
    <property type="protein sequence ID" value="EQD35093.1"/>
    <property type="molecule type" value="Genomic_DNA"/>
</dbReference>
<sequence length="162" mass="18209">MPRTPPNPSVRVGPNGRILALSVAWFTEGARLRTEARRAATCVECGKGLPSRRTPYCSRKCRWKFHGHFFWDSARSYVLLRDRYTCRLCGSRRRARELDVDHIVEVALGGAALEYSNLQTVCRPCHRTKTRAFNARPRPEPAPPAVASEPERPAVRPAPSAT</sequence>
<dbReference type="AlphaFoldDB" id="T0YPU3"/>
<dbReference type="Pfam" id="PF01844">
    <property type="entry name" value="HNH"/>
    <property type="match status" value="1"/>
</dbReference>
<evidence type="ECO:0000259" key="2">
    <source>
        <dbReference type="SMART" id="SM00507"/>
    </source>
</evidence>
<proteinExistence type="predicted"/>
<gene>
    <name evidence="3" type="ORF">B1B_16956</name>
    <name evidence="4" type="ORF">B2A_07681</name>
</gene>
<comment type="caution">
    <text evidence="3">The sequence shown here is derived from an EMBL/GenBank/DDBJ whole genome shotgun (WGS) entry which is preliminary data.</text>
</comment>
<reference evidence="3" key="1">
    <citation type="submission" date="2013-08" db="EMBL/GenBank/DDBJ databases">
        <authorList>
            <person name="Mendez C."/>
            <person name="Richter M."/>
            <person name="Ferrer M."/>
            <person name="Sanchez J."/>
        </authorList>
    </citation>
    <scope>NUCLEOTIDE SEQUENCE</scope>
</reference>
<dbReference type="GO" id="GO:0008270">
    <property type="term" value="F:zinc ion binding"/>
    <property type="evidence" value="ECO:0007669"/>
    <property type="project" value="InterPro"/>
</dbReference>
<protein>
    <submittedName>
        <fullName evidence="3">HNH endonuclease</fullName>
    </submittedName>
</protein>
<feature type="region of interest" description="Disordered" evidence="1">
    <location>
        <begin position="133"/>
        <end position="162"/>
    </location>
</feature>
<dbReference type="Gene3D" id="1.10.30.50">
    <property type="match status" value="1"/>
</dbReference>
<dbReference type="CDD" id="cd00085">
    <property type="entry name" value="HNHc"/>
    <property type="match status" value="1"/>
</dbReference>
<dbReference type="EMBL" id="AUZZ01005511">
    <property type="protein sequence ID" value="EQD49474.1"/>
    <property type="molecule type" value="Genomic_DNA"/>
</dbReference>
<accession>T0YPU3</accession>
<organism evidence="3">
    <name type="scientific">mine drainage metagenome</name>
    <dbReference type="NCBI Taxonomy" id="410659"/>
    <lineage>
        <taxon>unclassified sequences</taxon>
        <taxon>metagenomes</taxon>
        <taxon>ecological metagenomes</taxon>
    </lineage>
</organism>
<dbReference type="GO" id="GO:0004519">
    <property type="term" value="F:endonuclease activity"/>
    <property type="evidence" value="ECO:0007669"/>
    <property type="project" value="UniProtKB-KW"/>
</dbReference>
<evidence type="ECO:0000313" key="4">
    <source>
        <dbReference type="EMBL" id="EQD49474.1"/>
    </source>
</evidence>
<keyword evidence="3" id="KW-0378">Hydrolase</keyword>
<reference evidence="3" key="2">
    <citation type="journal article" date="2014" name="ISME J.">
        <title>Microbial stratification in low pH oxic and suboxic macroscopic growths along an acid mine drainage.</title>
        <authorList>
            <person name="Mendez-Garcia C."/>
            <person name="Mesa V."/>
            <person name="Sprenger R.R."/>
            <person name="Richter M."/>
            <person name="Diez M.S."/>
            <person name="Solano J."/>
            <person name="Bargiela R."/>
            <person name="Golyshina O.V."/>
            <person name="Manteca A."/>
            <person name="Ramos J.L."/>
            <person name="Gallego J.R."/>
            <person name="Llorente I."/>
            <person name="Martins Dos Santos V.A."/>
            <person name="Jensen O.N."/>
            <person name="Pelaez A.I."/>
            <person name="Sanchez J."/>
            <person name="Ferrer M."/>
        </authorList>
    </citation>
    <scope>NUCLEOTIDE SEQUENCE</scope>
</reference>
<dbReference type="GO" id="GO:0003676">
    <property type="term" value="F:nucleic acid binding"/>
    <property type="evidence" value="ECO:0007669"/>
    <property type="project" value="InterPro"/>
</dbReference>
<dbReference type="InterPro" id="IPR002711">
    <property type="entry name" value="HNH"/>
</dbReference>
<keyword evidence="3" id="KW-0540">Nuclease</keyword>